<evidence type="ECO:0000259" key="1">
    <source>
        <dbReference type="SMART" id="SM00849"/>
    </source>
</evidence>
<dbReference type="Pfam" id="PF12706">
    <property type="entry name" value="Lactamase_B_2"/>
    <property type="match status" value="1"/>
</dbReference>
<dbReference type="SUPFAM" id="SSF56281">
    <property type="entry name" value="Metallo-hydrolase/oxidoreductase"/>
    <property type="match status" value="1"/>
</dbReference>
<organism evidence="2 3">
    <name type="scientific">Acidaminococcus fermentans</name>
    <dbReference type="NCBI Taxonomy" id="905"/>
    <lineage>
        <taxon>Bacteria</taxon>
        <taxon>Bacillati</taxon>
        <taxon>Bacillota</taxon>
        <taxon>Negativicutes</taxon>
        <taxon>Acidaminococcales</taxon>
        <taxon>Acidaminococcaceae</taxon>
        <taxon>Acidaminococcus</taxon>
    </lineage>
</organism>
<accession>A0A1H2WG68</accession>
<dbReference type="SMART" id="SM00849">
    <property type="entry name" value="Lactamase_B"/>
    <property type="match status" value="1"/>
</dbReference>
<dbReference type="PANTHER" id="PTHR47619">
    <property type="entry name" value="METALLO-HYDROLASE YYCJ-RELATED"/>
    <property type="match status" value="1"/>
</dbReference>
<evidence type="ECO:0000313" key="2">
    <source>
        <dbReference type="EMBL" id="SDW79518.1"/>
    </source>
</evidence>
<name>A0A1H2WG68_ACIFE</name>
<dbReference type="GeneID" id="78335489"/>
<dbReference type="Gene3D" id="3.60.15.10">
    <property type="entry name" value="Ribonuclease Z/Hydroxyacylglutathione hydrolase-like"/>
    <property type="match status" value="1"/>
</dbReference>
<dbReference type="InterPro" id="IPR036866">
    <property type="entry name" value="RibonucZ/Hydroxyglut_hydro"/>
</dbReference>
<feature type="domain" description="Metallo-beta-lactamase" evidence="1">
    <location>
        <begin position="16"/>
        <end position="194"/>
    </location>
</feature>
<dbReference type="AlphaFoldDB" id="A0A1H2WG68"/>
<protein>
    <submittedName>
        <fullName evidence="2">Phosphoribosyl 1,2-cyclic phosphodiesterase</fullName>
    </submittedName>
</protein>
<dbReference type="OMA" id="LVLECNH"/>
<dbReference type="InterPro" id="IPR001279">
    <property type="entry name" value="Metallo-B-lactamas"/>
</dbReference>
<dbReference type="RefSeq" id="WP_012939131.1">
    <property type="nucleotide sequence ID" value="NZ_CALAKB010000015.1"/>
</dbReference>
<dbReference type="EMBL" id="FNOP01000006">
    <property type="protein sequence ID" value="SDW79518.1"/>
    <property type="molecule type" value="Genomic_DNA"/>
</dbReference>
<dbReference type="Proteomes" id="UP000182379">
    <property type="component" value="Unassembled WGS sequence"/>
</dbReference>
<comment type="caution">
    <text evidence="2">The sequence shown here is derived from an EMBL/GenBank/DDBJ whole genome shotgun (WGS) entry which is preliminary data.</text>
</comment>
<dbReference type="InterPro" id="IPR052533">
    <property type="entry name" value="WalJ/YycJ-like"/>
</dbReference>
<sequence>MSLTNFEVDVLASGSKGNSTLIRAGQTAILIDAGISCRRIVQGLKRCGLEPEDLSGVFLTHEHRDHIAGLDVFARHYDSVPVFASEKTWAQLPVRRQLPRPQVRVIPRSCTMGNLRIEPFRIPHDAADPVGYAIFNGDEKCTYLTDCGVITRTVEQAAEGASVMVLEANHDETMLRNGPYPVALQNRILGREGHLSNRTAGQFLASLAEPPTEVILAHLSEKNNTPDVAYKTVRAVLEDSPRTRKIQLFVARQQEMVSNVR</sequence>
<dbReference type="PANTHER" id="PTHR47619:SF1">
    <property type="entry name" value="EXODEOXYRIBONUCLEASE WALJ"/>
    <property type="match status" value="1"/>
</dbReference>
<evidence type="ECO:0000313" key="3">
    <source>
        <dbReference type="Proteomes" id="UP000182379"/>
    </source>
</evidence>
<proteinExistence type="predicted"/>
<reference evidence="2 3" key="1">
    <citation type="submission" date="2016-10" db="EMBL/GenBank/DDBJ databases">
        <authorList>
            <person name="Varghese N."/>
            <person name="Submissions S."/>
        </authorList>
    </citation>
    <scope>NUCLEOTIDE SEQUENCE [LARGE SCALE GENOMIC DNA]</scope>
    <source>
        <strain evidence="2 3">WCC6</strain>
    </source>
</reference>
<gene>
    <name evidence="2" type="ORF">SAMN05216495_10634</name>
</gene>